<keyword evidence="2" id="KW-0805">Transcription regulation</keyword>
<protein>
    <recommendedName>
        <fullName evidence="6">Transcription termination factor MTEF18, mitochondrial-like</fullName>
    </recommendedName>
</protein>
<keyword evidence="2" id="KW-0804">Transcription</keyword>
<name>A0ABQ8GZJ5_9ROSI</name>
<dbReference type="SMART" id="SM00733">
    <property type="entry name" value="Mterf"/>
    <property type="match status" value="4"/>
</dbReference>
<dbReference type="InterPro" id="IPR038538">
    <property type="entry name" value="MTERF_sf"/>
</dbReference>
<organism evidence="4 5">
    <name type="scientific">Xanthoceras sorbifolium</name>
    <dbReference type="NCBI Taxonomy" id="99658"/>
    <lineage>
        <taxon>Eukaryota</taxon>
        <taxon>Viridiplantae</taxon>
        <taxon>Streptophyta</taxon>
        <taxon>Embryophyta</taxon>
        <taxon>Tracheophyta</taxon>
        <taxon>Spermatophyta</taxon>
        <taxon>Magnoliopsida</taxon>
        <taxon>eudicotyledons</taxon>
        <taxon>Gunneridae</taxon>
        <taxon>Pentapetalae</taxon>
        <taxon>rosids</taxon>
        <taxon>malvids</taxon>
        <taxon>Sapindales</taxon>
        <taxon>Sapindaceae</taxon>
        <taxon>Xanthoceroideae</taxon>
        <taxon>Xanthoceras</taxon>
    </lineage>
</organism>
<dbReference type="InterPro" id="IPR003690">
    <property type="entry name" value="MTERF"/>
</dbReference>
<comment type="caution">
    <text evidence="4">The sequence shown here is derived from an EMBL/GenBank/DDBJ whole genome shotgun (WGS) entry which is preliminary data.</text>
</comment>
<reference evidence="4 5" key="1">
    <citation type="submission" date="2021-02" db="EMBL/GenBank/DDBJ databases">
        <title>Plant Genome Project.</title>
        <authorList>
            <person name="Zhang R.-G."/>
        </authorList>
    </citation>
    <scope>NUCLEOTIDE SEQUENCE [LARGE SCALE GENOMIC DNA]</scope>
    <source>
        <tissue evidence="4">Leaves</tissue>
    </source>
</reference>
<dbReference type="Gene3D" id="1.25.70.10">
    <property type="entry name" value="Transcription termination factor 3, mitochondrial"/>
    <property type="match status" value="2"/>
</dbReference>
<dbReference type="EMBL" id="JAFEMO010000170">
    <property type="protein sequence ID" value="KAH7523137.1"/>
    <property type="molecule type" value="Genomic_DNA"/>
</dbReference>
<keyword evidence="2" id="KW-0806">Transcription termination</keyword>
<dbReference type="PANTHER" id="PTHR13068:SF38">
    <property type="entry name" value="TRANSCRIPTION TERMINATION FACTOR FAMILY PROTEIN"/>
    <property type="match status" value="1"/>
</dbReference>
<proteinExistence type="inferred from homology"/>
<accession>A0ABQ8GZJ5</accession>
<keyword evidence="5" id="KW-1185">Reference proteome</keyword>
<gene>
    <name evidence="4" type="ORF">JRO89_XSUnG0085100</name>
</gene>
<dbReference type="Pfam" id="PF02536">
    <property type="entry name" value="mTERF"/>
    <property type="match status" value="2"/>
</dbReference>
<keyword evidence="3" id="KW-0809">Transit peptide</keyword>
<dbReference type="Proteomes" id="UP000827721">
    <property type="component" value="Unassembled WGS sequence"/>
</dbReference>
<evidence type="ECO:0008006" key="6">
    <source>
        <dbReference type="Google" id="ProtNLM"/>
    </source>
</evidence>
<sequence>MKTVINHLQKQRITSILNWVSSNFVENRFTSSKTPLGSIYIVQNPRLYRTTITVSSAGNVSEVSPATRREAQAALLEYLHSTRSLQFMDAEHMSKHSPHFIEKLLKRFQNAVDVEWSIARYLRYHPINEFEPFFESLGLKPCEYCSLLPRDLMFLTDDELLLENYHVLCNYGIARSKIGKIYKKAMEVIRYDFGLLQSKLQAYEELGLSQSFIAKVIVCSPYLLIGDVNAKFVEVLAVLKSTGIELNWIEEHLSEQDSYNWSIILSALRLFSKIGFSEEQLGGLIRQHPGLIFEGSGNQALMLIGFLLKFGTTMNEIHLMFLQFPRIPVGKVFLNLKQCLMFLFEIAMKVDEIGKIICSHAMFLGSLTLKKPNSILSLLNVGRKRLCEHIQENPLEMKKWVMGSKMEPLPNSGEKKRSQMMKSRFLMDMGFAENSDEMEKAMKTFRGRGGELQERFDCIVKAGLDRKDVCKMIRVSPQILNQTKSVIEMKIDFLVNGLGYPVSYLVIFPSYLDYTVQRIKLRLSMYNWLKDQGVAEPMLALTTIISCTHKVFIRRYVNQHPAGPQVWQNLKKEICTE</sequence>
<evidence type="ECO:0000256" key="2">
    <source>
        <dbReference type="ARBA" id="ARBA00022472"/>
    </source>
</evidence>
<evidence type="ECO:0000313" key="5">
    <source>
        <dbReference type="Proteomes" id="UP000827721"/>
    </source>
</evidence>
<evidence type="ECO:0000256" key="3">
    <source>
        <dbReference type="ARBA" id="ARBA00022946"/>
    </source>
</evidence>
<dbReference type="PANTHER" id="PTHR13068">
    <property type="entry name" value="CGI-12 PROTEIN-RELATED"/>
    <property type="match status" value="1"/>
</dbReference>
<comment type="similarity">
    <text evidence="1">Belongs to the mTERF family.</text>
</comment>
<evidence type="ECO:0000313" key="4">
    <source>
        <dbReference type="EMBL" id="KAH7523137.1"/>
    </source>
</evidence>
<evidence type="ECO:0000256" key="1">
    <source>
        <dbReference type="ARBA" id="ARBA00007692"/>
    </source>
</evidence>